<dbReference type="GO" id="GO:0008061">
    <property type="term" value="F:chitin binding"/>
    <property type="evidence" value="ECO:0007669"/>
    <property type="project" value="InterPro"/>
</dbReference>
<evidence type="ECO:0000313" key="4">
    <source>
        <dbReference type="Proteomes" id="UP000683360"/>
    </source>
</evidence>
<evidence type="ECO:0000256" key="1">
    <source>
        <dbReference type="SAM" id="MobiDB-lite"/>
    </source>
</evidence>
<evidence type="ECO:0000313" key="3">
    <source>
        <dbReference type="EMBL" id="CAG2189235.1"/>
    </source>
</evidence>
<organism evidence="3 4">
    <name type="scientific">Mytilus edulis</name>
    <name type="common">Blue mussel</name>
    <dbReference type="NCBI Taxonomy" id="6550"/>
    <lineage>
        <taxon>Eukaryota</taxon>
        <taxon>Metazoa</taxon>
        <taxon>Spiralia</taxon>
        <taxon>Lophotrochozoa</taxon>
        <taxon>Mollusca</taxon>
        <taxon>Bivalvia</taxon>
        <taxon>Autobranchia</taxon>
        <taxon>Pteriomorphia</taxon>
        <taxon>Mytilida</taxon>
        <taxon>Mytiloidea</taxon>
        <taxon>Mytilidae</taxon>
        <taxon>Mytilinae</taxon>
        <taxon>Mytilus</taxon>
    </lineage>
</organism>
<dbReference type="SMART" id="SM00494">
    <property type="entry name" value="ChtBD2"/>
    <property type="match status" value="3"/>
</dbReference>
<dbReference type="OrthoDB" id="6160385at2759"/>
<dbReference type="InterPro" id="IPR002557">
    <property type="entry name" value="Chitin-bd_dom"/>
</dbReference>
<dbReference type="GO" id="GO:0005576">
    <property type="term" value="C:extracellular region"/>
    <property type="evidence" value="ECO:0007669"/>
    <property type="project" value="InterPro"/>
</dbReference>
<gene>
    <name evidence="3" type="ORF">MEDL_4627</name>
</gene>
<feature type="region of interest" description="Disordered" evidence="1">
    <location>
        <begin position="17"/>
        <end position="47"/>
    </location>
</feature>
<accession>A0A8S3PZM7</accession>
<sequence length="698" mass="78169">MNKIESPSVPIIDEQNINTGSAKIADTTEPDIKPTVSPFIGSESPSVPVIDEQNINTESAKIADTTEPDIKTTVSPFIGSESPSVPIIDEQNINTGSAKIADITEPDINTTVSPFIGSESPSVTVIDEQNINTESAKIAPESRLVEQKQEVVDSTVTEPIQINTVPLTEGTEKASIEPVYTTIENPDLLVKNNIQGKATEQQMTIKDQEVVVTEIKHSEKQTFEPSDKPTIEETQKTALPEAYVTDTGPEKSQLKRRLETTDVRVTGLKPEKTSRVATRTMETTNELSRDLYDRSMQIHQRQEQINNKFDMSRGAENTQQDRKHNLVGEYEPEVSSPPLEKQSFIVALCGNSMFIDGIGYAEYPGYCDKLVQCFHSNGQEVVAVQRECPYGYFWHQDHVLCRPPAEVPCYDDPCLDIDMVQYNRTGGCRSYYRCDYGISVPMCCEKGYRYNNYGCVPDPTCRDPCLTPYDIENRMRFQSCKFLPDEYNRHGYLTLEHNGLRIRACPRGTQFSARQCGCKRTSGPRRNGRRRMRECQPDFYMNFNYGFKELSGSNMAFDVHNVVINDGAAQFNGNGRITLWGFMNKELGTKFAIRLRFKPDPKATEKGNLISNCGMTGTATVAIGLENHKVKLVAKSTSFSRRTIINSHFDVSMLETRSNAIVIGGCPKPGSGYKGLIDSIEVFSGCTPRNIYKPRKQR</sequence>
<name>A0A8S3PZM7_MYTED</name>
<dbReference type="Proteomes" id="UP000683360">
    <property type="component" value="Unassembled WGS sequence"/>
</dbReference>
<dbReference type="EMBL" id="CAJPWZ010000287">
    <property type="protein sequence ID" value="CAG2189235.1"/>
    <property type="molecule type" value="Genomic_DNA"/>
</dbReference>
<proteinExistence type="predicted"/>
<dbReference type="AlphaFoldDB" id="A0A8S3PZM7"/>
<dbReference type="InterPro" id="IPR036508">
    <property type="entry name" value="Chitin-bd_dom_sf"/>
</dbReference>
<protein>
    <recommendedName>
        <fullName evidence="2">Chitin-binding type-2 domain-containing protein</fullName>
    </recommendedName>
</protein>
<comment type="caution">
    <text evidence="3">The sequence shown here is derived from an EMBL/GenBank/DDBJ whole genome shotgun (WGS) entry which is preliminary data.</text>
</comment>
<reference evidence="3" key="1">
    <citation type="submission" date="2021-03" db="EMBL/GenBank/DDBJ databases">
        <authorList>
            <person name="Bekaert M."/>
        </authorList>
    </citation>
    <scope>NUCLEOTIDE SEQUENCE</scope>
</reference>
<dbReference type="SUPFAM" id="SSF57625">
    <property type="entry name" value="Invertebrate chitin-binding proteins"/>
    <property type="match status" value="1"/>
</dbReference>
<dbReference type="PROSITE" id="PS50940">
    <property type="entry name" value="CHIT_BIND_II"/>
    <property type="match status" value="1"/>
</dbReference>
<feature type="domain" description="Chitin-binding type-2" evidence="2">
    <location>
        <begin position="346"/>
        <end position="411"/>
    </location>
</feature>
<evidence type="ECO:0000259" key="2">
    <source>
        <dbReference type="PROSITE" id="PS50940"/>
    </source>
</evidence>
<keyword evidence="4" id="KW-1185">Reference proteome</keyword>